<evidence type="ECO:0000313" key="2">
    <source>
        <dbReference type="Proteomes" id="UP000464658"/>
    </source>
</evidence>
<gene>
    <name evidence="1" type="ORF">BsIDN1_10420</name>
</gene>
<name>A0A5S9M5I5_BACIA</name>
<dbReference type="EMBL" id="AP021906">
    <property type="protein sequence ID" value="BBP87424.1"/>
    <property type="molecule type" value="Genomic_DNA"/>
</dbReference>
<dbReference type="Proteomes" id="UP000464658">
    <property type="component" value="Chromosome"/>
</dbReference>
<sequence length="47" mass="5585">MKGLSHLEEEVKKIYTKKKNMLTPESIDMERIAAALKIWLHFEKKKV</sequence>
<evidence type="ECO:0000313" key="1">
    <source>
        <dbReference type="EMBL" id="BBP87424.1"/>
    </source>
</evidence>
<reference evidence="1 2" key="1">
    <citation type="submission" date="2019-12" db="EMBL/GenBank/DDBJ databases">
        <title>Full genome sequence of a Bacillus safensis strain isolated from commercially available natto in Indonesia.</title>
        <authorList>
            <person name="Yoshida M."/>
            <person name="Uomi M."/>
            <person name="Waturangi D."/>
            <person name="Ekaputri J.J."/>
            <person name="Setiamarga D.H.E."/>
        </authorList>
    </citation>
    <scope>NUCLEOTIDE SEQUENCE [LARGE SCALE GENOMIC DNA]</scope>
    <source>
        <strain evidence="1 2">IDN1</strain>
    </source>
</reference>
<accession>A0A5S9M5I5</accession>
<proteinExistence type="predicted"/>
<organism evidence="1 2">
    <name type="scientific">Bacillus safensis</name>
    <dbReference type="NCBI Taxonomy" id="561879"/>
    <lineage>
        <taxon>Bacteria</taxon>
        <taxon>Bacillati</taxon>
        <taxon>Bacillota</taxon>
        <taxon>Bacilli</taxon>
        <taxon>Bacillales</taxon>
        <taxon>Bacillaceae</taxon>
        <taxon>Bacillus</taxon>
    </lineage>
</organism>
<protein>
    <submittedName>
        <fullName evidence="1">Uncharacterized protein</fullName>
    </submittedName>
</protein>
<dbReference type="AlphaFoldDB" id="A0A5S9M5I5"/>